<gene>
    <name evidence="1" type="ORF">CUZ56_01475</name>
</gene>
<keyword evidence="2" id="KW-1185">Reference proteome</keyword>
<protein>
    <submittedName>
        <fullName evidence="1">Uncharacterized protein</fullName>
    </submittedName>
</protein>
<evidence type="ECO:0000313" key="1">
    <source>
        <dbReference type="EMBL" id="RUS66685.1"/>
    </source>
</evidence>
<evidence type="ECO:0000313" key="2">
    <source>
        <dbReference type="Proteomes" id="UP000286947"/>
    </source>
</evidence>
<dbReference type="Proteomes" id="UP000286947">
    <property type="component" value="Unassembled WGS sequence"/>
</dbReference>
<sequence length="151" mass="15720">MLVDCCACVPAVGEQGTLGAGVDFSAEVVKRIECLQAAHADNLVIDFIPWAQAFNTPAGLNLVIGAVKITKTRFIALKDQPDLLRVFVVDGWNQKGQVAADVRKCACNALVGINENVLGSARPGTSACLYGEIGVSVDGDGSGTWKCGVQG</sequence>
<name>A0A433SD62_9BURK</name>
<dbReference type="EMBL" id="PQSP01000003">
    <property type="protein sequence ID" value="RUS66685.1"/>
    <property type="molecule type" value="Genomic_DNA"/>
</dbReference>
<proteinExistence type="predicted"/>
<dbReference type="AlphaFoldDB" id="A0A433SD62"/>
<reference evidence="1 2" key="1">
    <citation type="submission" date="2018-01" db="EMBL/GenBank/DDBJ databases">
        <title>Saezia sanguinis gen. nov., sp. nov., in the order Burkholderiales isolated from human blood.</title>
        <authorList>
            <person name="Medina-Pascual M.J."/>
            <person name="Valdezate S."/>
            <person name="Monzon S."/>
            <person name="Cuesta I."/>
            <person name="Carrasco G."/>
            <person name="Villalon P."/>
            <person name="Saez-Nieto J.A."/>
        </authorList>
    </citation>
    <scope>NUCLEOTIDE SEQUENCE [LARGE SCALE GENOMIC DNA]</scope>
    <source>
        <strain evidence="1 2">CNM695-12</strain>
    </source>
</reference>
<comment type="caution">
    <text evidence="1">The sequence shown here is derived from an EMBL/GenBank/DDBJ whole genome shotgun (WGS) entry which is preliminary data.</text>
</comment>
<accession>A0A433SD62</accession>
<organism evidence="1 2">
    <name type="scientific">Saezia sanguinis</name>
    <dbReference type="NCBI Taxonomy" id="1965230"/>
    <lineage>
        <taxon>Bacteria</taxon>
        <taxon>Pseudomonadati</taxon>
        <taxon>Pseudomonadota</taxon>
        <taxon>Betaproteobacteria</taxon>
        <taxon>Burkholderiales</taxon>
        <taxon>Saeziaceae</taxon>
        <taxon>Saezia</taxon>
    </lineage>
</organism>